<dbReference type="Proteomes" id="UP001195965">
    <property type="component" value="Chromosome"/>
</dbReference>
<sequence length="522" mass="56524">MRLSPEESFGLNEQPSSTKPEKLPTPKGPRLYRSTLLNLAGAAIPALLLLVTVPIYLHLIGEARYGVLAIVWLLLGYFGVFDLGFGRAVANRIAALHDAMAEERQGIFWTGLAISAVTGLIGGAILYLLGGWLFAHVFHISGFLRIEAEKSMPWLATALPLAVIISLLAGALEGRQAFLALNGAQVFGTVLYQLFPLAVAYAGWITLPYLIAAAIVGRLLSILLLFALSYRHVPLSPRPRFALHEVKSLLRYGGWITVTGLVGPLLTVFDRFLIGAKIGMVAVTAYTVPYNLVMRISILPGSLQTALFPRFAMVDPSEAKALAARAMLSIGAIMTPMVVVGLLLIKPFLIIWVGAALAEKAAPIGQILLLGIWINTLAFIPFTYLQGRGRPDLPAKFHVLELLPYVAILWVLIDRLGVPGAAWAWDLRVLVDTLLLFWAARTTSGLSRTMAGILPITGAFFIAFEMSYDSALYVGISLLLVVASIGWSIASIPQDQRAVLSRRLLARTPPVHSTATQEKHGS</sequence>
<name>A0ACD5HBX7_9PROT</name>
<protein>
    <submittedName>
        <fullName evidence="1">Flippase</fullName>
    </submittedName>
</protein>
<proteinExistence type="predicted"/>
<reference evidence="1 2" key="1">
    <citation type="journal article" date="2021" name="ISME J.">
        <title>Genomic evolution of the class Acidithiobacillia: deep-branching Proteobacteria living in extreme acidic conditions.</title>
        <authorList>
            <person name="Moya-Beltran A."/>
            <person name="Beard S."/>
            <person name="Rojas-Villalobos C."/>
            <person name="Issotta F."/>
            <person name="Gallardo Y."/>
            <person name="Ulloa R."/>
            <person name="Giaveno A."/>
            <person name="Degli Esposti M."/>
            <person name="Johnson D.B."/>
            <person name="Quatrini R."/>
        </authorList>
    </citation>
    <scope>NUCLEOTIDE SEQUENCE [LARGE SCALE GENOMIC DNA]</scope>
    <source>
        <strain evidence="1 2">GG1-14</strain>
    </source>
</reference>
<evidence type="ECO:0000313" key="1">
    <source>
        <dbReference type="EMBL" id="XRI72522.1"/>
    </source>
</evidence>
<accession>A0ACD5HBX7</accession>
<evidence type="ECO:0000313" key="2">
    <source>
        <dbReference type="Proteomes" id="UP001195965"/>
    </source>
</evidence>
<gene>
    <name evidence="1" type="ORF">HHS34_008690</name>
</gene>
<keyword evidence="2" id="KW-1185">Reference proteome</keyword>
<organism evidence="1 2">
    <name type="scientific">Acidithiobacillus montserratensis</name>
    <dbReference type="NCBI Taxonomy" id="2729135"/>
    <lineage>
        <taxon>Bacteria</taxon>
        <taxon>Pseudomonadati</taxon>
        <taxon>Pseudomonadota</taxon>
        <taxon>Acidithiobacillia</taxon>
        <taxon>Acidithiobacillales</taxon>
        <taxon>Acidithiobacillaceae</taxon>
        <taxon>Acidithiobacillus</taxon>
    </lineage>
</organism>
<dbReference type="EMBL" id="CP127526">
    <property type="protein sequence ID" value="XRI72522.1"/>
    <property type="molecule type" value="Genomic_DNA"/>
</dbReference>